<dbReference type="PANTHER" id="PTHR48111:SF67">
    <property type="entry name" value="TRANSCRIPTIONAL REGULATORY PROTEIN TCTD"/>
    <property type="match status" value="1"/>
</dbReference>
<keyword evidence="3" id="KW-0804">Transcription</keyword>
<evidence type="ECO:0000256" key="1">
    <source>
        <dbReference type="ARBA" id="ARBA00023015"/>
    </source>
</evidence>
<dbReference type="InterPro" id="IPR001789">
    <property type="entry name" value="Sig_transdc_resp-reg_receiver"/>
</dbReference>
<dbReference type="Gene3D" id="3.40.50.2300">
    <property type="match status" value="1"/>
</dbReference>
<evidence type="ECO:0000256" key="3">
    <source>
        <dbReference type="ARBA" id="ARBA00023163"/>
    </source>
</evidence>
<dbReference type="Pfam" id="PF00072">
    <property type="entry name" value="Response_reg"/>
    <property type="match status" value="1"/>
</dbReference>
<dbReference type="Proteomes" id="UP000294796">
    <property type="component" value="Unassembled WGS sequence"/>
</dbReference>
<dbReference type="SUPFAM" id="SSF52172">
    <property type="entry name" value="CheY-like"/>
    <property type="match status" value="1"/>
</dbReference>
<proteinExistence type="predicted"/>
<gene>
    <name evidence="8" type="ORF">E2F46_07080</name>
</gene>
<dbReference type="CDD" id="cd17546">
    <property type="entry name" value="REC_hyHK_CKI1_RcsC-like"/>
    <property type="match status" value="1"/>
</dbReference>
<dbReference type="GO" id="GO:0000976">
    <property type="term" value="F:transcription cis-regulatory region binding"/>
    <property type="evidence" value="ECO:0007669"/>
    <property type="project" value="TreeGrafter"/>
</dbReference>
<dbReference type="AlphaFoldDB" id="A0A4R5TV37"/>
<dbReference type="PROSITE" id="PS50110">
    <property type="entry name" value="RESPONSE_REGULATORY"/>
    <property type="match status" value="1"/>
</dbReference>
<reference evidence="8 9" key="1">
    <citation type="submission" date="2019-03" db="EMBL/GenBank/DDBJ databases">
        <title>Luteimonas zhaokaii sp.nov., isolated from the rectal contents of Plateau pika in Yushu, Qinghai Province, China.</title>
        <authorList>
            <person name="Zhang G."/>
        </authorList>
    </citation>
    <scope>NUCLEOTIDE SEQUENCE [LARGE SCALE GENOMIC DNA]</scope>
    <source>
        <strain evidence="8 9">B9</strain>
    </source>
</reference>
<dbReference type="InterPro" id="IPR036388">
    <property type="entry name" value="WH-like_DNA-bd_sf"/>
</dbReference>
<dbReference type="GO" id="GO:0006355">
    <property type="term" value="P:regulation of DNA-templated transcription"/>
    <property type="evidence" value="ECO:0007669"/>
    <property type="project" value="InterPro"/>
</dbReference>
<dbReference type="Pfam" id="PF00486">
    <property type="entry name" value="Trans_reg_C"/>
    <property type="match status" value="1"/>
</dbReference>
<dbReference type="EMBL" id="SMTF01000004">
    <property type="protein sequence ID" value="TDK24934.1"/>
    <property type="molecule type" value="Genomic_DNA"/>
</dbReference>
<evidence type="ECO:0000259" key="6">
    <source>
        <dbReference type="PROSITE" id="PS50110"/>
    </source>
</evidence>
<comment type="caution">
    <text evidence="8">The sequence shown here is derived from an EMBL/GenBank/DDBJ whole genome shotgun (WGS) entry which is preliminary data.</text>
</comment>
<dbReference type="OrthoDB" id="6117814at2"/>
<protein>
    <submittedName>
        <fullName evidence="8">Response regulator transcription factor</fullName>
    </submittedName>
</protein>
<keyword evidence="4" id="KW-0597">Phosphoprotein</keyword>
<evidence type="ECO:0000256" key="4">
    <source>
        <dbReference type="PROSITE-ProRule" id="PRU00169"/>
    </source>
</evidence>
<feature type="DNA-binding region" description="OmpR/PhoB-type" evidence="5">
    <location>
        <begin position="138"/>
        <end position="238"/>
    </location>
</feature>
<dbReference type="GO" id="GO:0032993">
    <property type="term" value="C:protein-DNA complex"/>
    <property type="evidence" value="ECO:0007669"/>
    <property type="project" value="TreeGrafter"/>
</dbReference>
<dbReference type="GO" id="GO:0000156">
    <property type="term" value="F:phosphorelay response regulator activity"/>
    <property type="evidence" value="ECO:0007669"/>
    <property type="project" value="TreeGrafter"/>
</dbReference>
<evidence type="ECO:0000313" key="8">
    <source>
        <dbReference type="EMBL" id="TDK24934.1"/>
    </source>
</evidence>
<dbReference type="InterPro" id="IPR001867">
    <property type="entry name" value="OmpR/PhoB-type_DNA-bd"/>
</dbReference>
<sequence>MTPIDSEQESSEPRLAIVEDDEELREKIMLPALRHAGFDAVGLANALQLYRMWASSHFDLVLLDVGLPDDDGVEIARHLRELSQSLGIVMYTGHGRSVDRIRALRAGVDAYLVKPLDMDELIETLRNVRARQAGREMPDAPNGGGWALRRHGWSLSTPSGATVALNHAERQIMGLLATRPNQPVSRETLIAHLTSDVEGFDPHRLEMLVYRLRRKCIDVSGEALPLKAVRGVGYLFER</sequence>
<keyword evidence="1" id="KW-0805">Transcription regulation</keyword>
<dbReference type="SUPFAM" id="SSF46894">
    <property type="entry name" value="C-terminal effector domain of the bipartite response regulators"/>
    <property type="match status" value="1"/>
</dbReference>
<keyword evidence="9" id="KW-1185">Reference proteome</keyword>
<dbReference type="GO" id="GO:0005829">
    <property type="term" value="C:cytosol"/>
    <property type="evidence" value="ECO:0007669"/>
    <property type="project" value="TreeGrafter"/>
</dbReference>
<organism evidence="8 9">
    <name type="scientific">Luteimonas aestuarii</name>
    <dbReference type="NCBI Taxonomy" id="453837"/>
    <lineage>
        <taxon>Bacteria</taxon>
        <taxon>Pseudomonadati</taxon>
        <taxon>Pseudomonadota</taxon>
        <taxon>Gammaproteobacteria</taxon>
        <taxon>Lysobacterales</taxon>
        <taxon>Lysobacteraceae</taxon>
        <taxon>Luteimonas</taxon>
    </lineage>
</organism>
<feature type="domain" description="Response regulatory" evidence="6">
    <location>
        <begin position="14"/>
        <end position="129"/>
    </location>
</feature>
<dbReference type="PANTHER" id="PTHR48111">
    <property type="entry name" value="REGULATOR OF RPOS"/>
    <property type="match status" value="1"/>
</dbReference>
<evidence type="ECO:0000313" key="9">
    <source>
        <dbReference type="Proteomes" id="UP000294796"/>
    </source>
</evidence>
<dbReference type="InterPro" id="IPR039420">
    <property type="entry name" value="WalR-like"/>
</dbReference>
<dbReference type="SMART" id="SM00862">
    <property type="entry name" value="Trans_reg_C"/>
    <property type="match status" value="1"/>
</dbReference>
<evidence type="ECO:0000256" key="5">
    <source>
        <dbReference type="PROSITE-ProRule" id="PRU01091"/>
    </source>
</evidence>
<feature type="modified residue" description="4-aspartylphosphate" evidence="4">
    <location>
        <position position="64"/>
    </location>
</feature>
<evidence type="ECO:0000259" key="7">
    <source>
        <dbReference type="PROSITE" id="PS51755"/>
    </source>
</evidence>
<feature type="domain" description="OmpR/PhoB-type" evidence="7">
    <location>
        <begin position="138"/>
        <end position="238"/>
    </location>
</feature>
<name>A0A4R5TV37_9GAMM</name>
<dbReference type="PROSITE" id="PS51755">
    <property type="entry name" value="OMPR_PHOB"/>
    <property type="match status" value="1"/>
</dbReference>
<evidence type="ECO:0000256" key="2">
    <source>
        <dbReference type="ARBA" id="ARBA00023125"/>
    </source>
</evidence>
<dbReference type="InterPro" id="IPR011006">
    <property type="entry name" value="CheY-like_superfamily"/>
</dbReference>
<dbReference type="SMART" id="SM00448">
    <property type="entry name" value="REC"/>
    <property type="match status" value="1"/>
</dbReference>
<accession>A0A4R5TV37</accession>
<dbReference type="InterPro" id="IPR016032">
    <property type="entry name" value="Sig_transdc_resp-reg_C-effctor"/>
</dbReference>
<keyword evidence="2 5" id="KW-0238">DNA-binding</keyword>
<dbReference type="CDD" id="cd00383">
    <property type="entry name" value="trans_reg_C"/>
    <property type="match status" value="1"/>
</dbReference>
<dbReference type="Gene3D" id="1.10.10.10">
    <property type="entry name" value="Winged helix-like DNA-binding domain superfamily/Winged helix DNA-binding domain"/>
    <property type="match status" value="1"/>
</dbReference>